<dbReference type="Proteomes" id="UP000664859">
    <property type="component" value="Unassembled WGS sequence"/>
</dbReference>
<comment type="caution">
    <text evidence="2">The sequence shown here is derived from an EMBL/GenBank/DDBJ whole genome shotgun (WGS) entry which is preliminary data.</text>
</comment>
<feature type="chain" id="PRO_5032281363" evidence="1">
    <location>
        <begin position="35"/>
        <end position="155"/>
    </location>
</feature>
<reference evidence="2" key="1">
    <citation type="submission" date="2021-02" db="EMBL/GenBank/DDBJ databases">
        <title>First Annotated Genome of the Yellow-green Alga Tribonema minus.</title>
        <authorList>
            <person name="Mahan K.M."/>
        </authorList>
    </citation>
    <scope>NUCLEOTIDE SEQUENCE</scope>
    <source>
        <strain evidence="2">UTEX B ZZ1240</strain>
    </source>
</reference>
<dbReference type="EMBL" id="JAFCMP010000031">
    <property type="protein sequence ID" value="KAG5190630.1"/>
    <property type="molecule type" value="Genomic_DNA"/>
</dbReference>
<evidence type="ECO:0000256" key="1">
    <source>
        <dbReference type="SAM" id="SignalP"/>
    </source>
</evidence>
<gene>
    <name evidence="2" type="ORF">JKP88DRAFT_252121</name>
</gene>
<keyword evidence="1" id="KW-0732">Signal</keyword>
<accession>A0A836CL68</accession>
<protein>
    <submittedName>
        <fullName evidence="2">Uncharacterized protein</fullName>
    </submittedName>
</protein>
<sequence length="155" mass="17639">MAPTAPQLWPLQRRHCCWSKALCILMAVSGNCCAGTTWCSPWWQRHCRVHTGDDVPLPRQGNRGLWLMAARTRLQWRRQWRWRHAAQLQGGDAAGRTASRHGRLRRASAALPRCDTSRALFSLRRTAAGAAPAQPRCCRQDEQCMGALRARLCRR</sequence>
<evidence type="ECO:0000313" key="2">
    <source>
        <dbReference type="EMBL" id="KAG5190630.1"/>
    </source>
</evidence>
<dbReference type="AlphaFoldDB" id="A0A836CL68"/>
<name>A0A836CL68_9STRA</name>
<proteinExistence type="predicted"/>
<evidence type="ECO:0000313" key="3">
    <source>
        <dbReference type="Proteomes" id="UP000664859"/>
    </source>
</evidence>
<keyword evidence="3" id="KW-1185">Reference proteome</keyword>
<organism evidence="2 3">
    <name type="scientific">Tribonema minus</name>
    <dbReference type="NCBI Taxonomy" id="303371"/>
    <lineage>
        <taxon>Eukaryota</taxon>
        <taxon>Sar</taxon>
        <taxon>Stramenopiles</taxon>
        <taxon>Ochrophyta</taxon>
        <taxon>PX clade</taxon>
        <taxon>Xanthophyceae</taxon>
        <taxon>Tribonematales</taxon>
        <taxon>Tribonemataceae</taxon>
        <taxon>Tribonema</taxon>
    </lineage>
</organism>
<feature type="signal peptide" evidence="1">
    <location>
        <begin position="1"/>
        <end position="34"/>
    </location>
</feature>